<accession>A0A4Y2KX03</accession>
<keyword evidence="2" id="KW-1185">Reference proteome</keyword>
<reference evidence="1 2" key="1">
    <citation type="journal article" date="2019" name="Sci. Rep.">
        <title>Orb-weaving spider Araneus ventricosus genome elucidates the spidroin gene catalogue.</title>
        <authorList>
            <person name="Kono N."/>
            <person name="Nakamura H."/>
            <person name="Ohtoshi R."/>
            <person name="Moran D.A.P."/>
            <person name="Shinohara A."/>
            <person name="Yoshida Y."/>
            <person name="Fujiwara M."/>
            <person name="Mori M."/>
            <person name="Tomita M."/>
            <person name="Arakawa K."/>
        </authorList>
    </citation>
    <scope>NUCLEOTIDE SEQUENCE [LARGE SCALE GENOMIC DNA]</scope>
</reference>
<sequence>MSYNTANAYSRYISYLNEANKMTLFSSEQTCTVLCDIIGTCSNQGCNDQSVVLIKMVWNGSPVSDWGRRVPVSKPDFTEDPPCMELVAR</sequence>
<organism evidence="1 2">
    <name type="scientific">Araneus ventricosus</name>
    <name type="common">Orbweaver spider</name>
    <name type="synonym">Epeira ventricosa</name>
    <dbReference type="NCBI Taxonomy" id="182803"/>
    <lineage>
        <taxon>Eukaryota</taxon>
        <taxon>Metazoa</taxon>
        <taxon>Ecdysozoa</taxon>
        <taxon>Arthropoda</taxon>
        <taxon>Chelicerata</taxon>
        <taxon>Arachnida</taxon>
        <taxon>Araneae</taxon>
        <taxon>Araneomorphae</taxon>
        <taxon>Entelegynae</taxon>
        <taxon>Araneoidea</taxon>
        <taxon>Araneidae</taxon>
        <taxon>Araneus</taxon>
    </lineage>
</organism>
<evidence type="ECO:0000313" key="1">
    <source>
        <dbReference type="EMBL" id="GBN06838.1"/>
    </source>
</evidence>
<evidence type="ECO:0000313" key="2">
    <source>
        <dbReference type="Proteomes" id="UP000499080"/>
    </source>
</evidence>
<proteinExistence type="predicted"/>
<comment type="caution">
    <text evidence="1">The sequence shown here is derived from an EMBL/GenBank/DDBJ whole genome shotgun (WGS) entry which is preliminary data.</text>
</comment>
<dbReference type="AlphaFoldDB" id="A0A4Y2KX03"/>
<name>A0A4Y2KX03_ARAVE</name>
<dbReference type="Proteomes" id="UP000499080">
    <property type="component" value="Unassembled WGS sequence"/>
</dbReference>
<protein>
    <submittedName>
        <fullName evidence="1">Uncharacterized protein</fullName>
    </submittedName>
</protein>
<gene>
    <name evidence="1" type="ORF">AVEN_173459_1</name>
</gene>
<dbReference type="EMBL" id="BGPR01116374">
    <property type="protein sequence ID" value="GBN06838.1"/>
    <property type="molecule type" value="Genomic_DNA"/>
</dbReference>